<reference evidence="3" key="1">
    <citation type="submission" date="2011-07" db="EMBL/GenBank/DDBJ databases">
        <authorList>
            <consortium name="Caenorhabditis brenneri Sequencing and Analysis Consortium"/>
            <person name="Wilson R.K."/>
        </authorList>
    </citation>
    <scope>NUCLEOTIDE SEQUENCE [LARGE SCALE GENOMIC DNA]</scope>
    <source>
        <strain evidence="3">PB2801</strain>
    </source>
</reference>
<accession>G0MGE8</accession>
<dbReference type="AlphaFoldDB" id="G0MGE8"/>
<gene>
    <name evidence="2" type="ORF">CAEBREN_12191</name>
</gene>
<dbReference type="OMA" id="CHSIFKT"/>
<protein>
    <submittedName>
        <fullName evidence="2">Uncharacterized protein</fullName>
    </submittedName>
</protein>
<evidence type="ECO:0000313" key="3">
    <source>
        <dbReference type="Proteomes" id="UP000008068"/>
    </source>
</evidence>
<feature type="compositionally biased region" description="Polar residues" evidence="1">
    <location>
        <begin position="311"/>
        <end position="327"/>
    </location>
</feature>
<name>G0MGE8_CAEBE</name>
<organism evidence="3">
    <name type="scientific">Caenorhabditis brenneri</name>
    <name type="common">Nematode worm</name>
    <dbReference type="NCBI Taxonomy" id="135651"/>
    <lineage>
        <taxon>Eukaryota</taxon>
        <taxon>Metazoa</taxon>
        <taxon>Ecdysozoa</taxon>
        <taxon>Nematoda</taxon>
        <taxon>Chromadorea</taxon>
        <taxon>Rhabditida</taxon>
        <taxon>Rhabditina</taxon>
        <taxon>Rhabditomorpha</taxon>
        <taxon>Rhabditoidea</taxon>
        <taxon>Rhabditidae</taxon>
        <taxon>Peloderinae</taxon>
        <taxon>Caenorhabditis</taxon>
    </lineage>
</organism>
<evidence type="ECO:0000256" key="1">
    <source>
        <dbReference type="SAM" id="MobiDB-lite"/>
    </source>
</evidence>
<evidence type="ECO:0000313" key="2">
    <source>
        <dbReference type="EMBL" id="EGT56677.1"/>
    </source>
</evidence>
<dbReference type="OrthoDB" id="5837155at2759"/>
<keyword evidence="3" id="KW-1185">Reference proteome</keyword>
<feature type="region of interest" description="Disordered" evidence="1">
    <location>
        <begin position="24"/>
        <end position="45"/>
    </location>
</feature>
<dbReference type="FunCoup" id="G0MGE8">
    <property type="interactions" value="1954"/>
</dbReference>
<dbReference type="Proteomes" id="UP000008068">
    <property type="component" value="Unassembled WGS sequence"/>
</dbReference>
<dbReference type="EMBL" id="GL379793">
    <property type="protein sequence ID" value="EGT56677.1"/>
    <property type="molecule type" value="Genomic_DNA"/>
</dbReference>
<dbReference type="InParanoid" id="G0MGE8"/>
<dbReference type="HOGENOM" id="CLU_824481_0_0_1"/>
<proteinExistence type="predicted"/>
<feature type="region of interest" description="Disordered" evidence="1">
    <location>
        <begin position="307"/>
        <end position="355"/>
    </location>
</feature>
<sequence length="355" mass="40966">MDEKKIKLEDNFLEDLEEEEEETEFYEALDPTEPSTSNAYQDEKFHYAPEPVEIAVVSSGTTSPSTSLQRNRLRGNRNSSAKAIAEAAKNNGMQTVDRSGAKFVIPITVQAHPTQLNDRVLNEKDDILSQTEALPYCCHCNSVIKTWRGFEYHVLKIHLKYRPYRCFHCQKESFYTEEEGRFHSSTVHPSEDVELVKQYTVAKETAAKEAFQNIFMMCRDGPKVTREVVFQWEQEAFQQVMKFHYLRFKRPIILTKKLPVRSREQQTEVSALRLMIQPILPHDQQTEPIFPPNISLNDHRLVTAYNRVPRPQQNPAPVSIRPKSTATLPDEDPRDRQKRVSALMRAVASSQNSLS</sequence>
<dbReference type="eggNOG" id="ENOG502TGHH">
    <property type="taxonomic scope" value="Eukaryota"/>
</dbReference>